<dbReference type="PROSITE" id="PS51832">
    <property type="entry name" value="HD_GYP"/>
    <property type="match status" value="1"/>
</dbReference>
<evidence type="ECO:0000313" key="3">
    <source>
        <dbReference type="EMBL" id="EHL16537.1"/>
    </source>
</evidence>
<dbReference type="HOGENOM" id="CLU_000445_92_1_9"/>
<keyword evidence="1" id="KW-0175">Coiled coil</keyword>
<evidence type="ECO:0000313" key="6">
    <source>
        <dbReference type="Proteomes" id="UP000006437"/>
    </source>
</evidence>
<dbReference type="Gene3D" id="1.10.3210.10">
    <property type="entry name" value="Hypothetical protein af1432"/>
    <property type="match status" value="2"/>
</dbReference>
<name>G9WY33_9FIRM</name>
<dbReference type="STRING" id="796937.HMPREF9630_00380"/>
<dbReference type="Proteomes" id="UP000006437">
    <property type="component" value="Unassembled WGS sequence"/>
</dbReference>
<dbReference type="BioCyc" id="EBAC796937-HMP:GMGH-1086-MONOMER"/>
<organism evidence="3 6">
    <name type="scientific">Peptoanaerobacter stomatis</name>
    <dbReference type="NCBI Taxonomy" id="796937"/>
    <lineage>
        <taxon>Bacteria</taxon>
        <taxon>Bacillati</taxon>
        <taxon>Bacillota</taxon>
        <taxon>Clostridia</taxon>
        <taxon>Peptostreptococcales</taxon>
        <taxon>Filifactoraceae</taxon>
        <taxon>Peptoanaerobacter</taxon>
    </lineage>
</organism>
<dbReference type="PANTHER" id="PTHR43155">
    <property type="entry name" value="CYCLIC DI-GMP PHOSPHODIESTERASE PA4108-RELATED"/>
    <property type="match status" value="1"/>
</dbReference>
<feature type="domain" description="HD-GYP" evidence="2">
    <location>
        <begin position="86"/>
        <end position="296"/>
    </location>
</feature>
<dbReference type="AlphaFoldDB" id="G9WY33"/>
<accession>G9XEU4</accession>
<evidence type="ECO:0000256" key="1">
    <source>
        <dbReference type="SAM" id="Coils"/>
    </source>
</evidence>
<comment type="caution">
    <text evidence="3">The sequence shown here is derived from an EMBL/GenBank/DDBJ whole genome shotgun (WGS) entry which is preliminary data.</text>
</comment>
<evidence type="ECO:0000259" key="2">
    <source>
        <dbReference type="PROSITE" id="PS51832"/>
    </source>
</evidence>
<dbReference type="SUPFAM" id="SSF109604">
    <property type="entry name" value="HD-domain/PDEase-like"/>
    <property type="match status" value="1"/>
</dbReference>
<reference evidence="3 6" key="1">
    <citation type="submission" date="2011-08" db="EMBL/GenBank/DDBJ databases">
        <title>The Genome Sequence of Eubacteriaceae bacterium ACC19a.</title>
        <authorList>
            <consortium name="The Broad Institute Genome Sequencing Platform"/>
            <person name="Earl A."/>
            <person name="Ward D."/>
            <person name="Feldgarden M."/>
            <person name="Gevers D."/>
            <person name="Sizova M."/>
            <person name="Hazen A."/>
            <person name="Epstein S."/>
            <person name="Young S.K."/>
            <person name="Zeng Q."/>
            <person name="Gargeya S."/>
            <person name="Fitzgerald M."/>
            <person name="Haas B."/>
            <person name="Abouelleil A."/>
            <person name="Alvarado L."/>
            <person name="Arachchi H.M."/>
            <person name="Berlin A."/>
            <person name="Brown A."/>
            <person name="Chapman S.B."/>
            <person name="Chen Z."/>
            <person name="Dunbar C."/>
            <person name="Freedman E."/>
            <person name="Gearin G."/>
            <person name="Gellesch M."/>
            <person name="Goldberg J."/>
            <person name="Griggs A."/>
            <person name="Gujja S."/>
            <person name="Heiman D."/>
            <person name="Howarth C."/>
            <person name="Larson L."/>
            <person name="Lui A."/>
            <person name="MacDonald P.J.P."/>
            <person name="Montmayeur A."/>
            <person name="Murphy C."/>
            <person name="Neiman D."/>
            <person name="Pearson M."/>
            <person name="Priest M."/>
            <person name="Roberts A."/>
            <person name="Saif S."/>
            <person name="Shea T."/>
            <person name="Shenoy N."/>
            <person name="Sisk P."/>
            <person name="Stolte C."/>
            <person name="Sykes S."/>
            <person name="Wortman J."/>
            <person name="Nusbaum C."/>
            <person name="Birren B."/>
        </authorList>
    </citation>
    <scope>NUCLEOTIDE SEQUENCE [LARGE SCALE GENOMIC DNA]</scope>
    <source>
        <strain evidence="3 6">ACC19a</strain>
    </source>
</reference>
<dbReference type="PANTHER" id="PTHR43155:SF2">
    <property type="entry name" value="CYCLIC DI-GMP PHOSPHODIESTERASE PA4108"/>
    <property type="match status" value="1"/>
</dbReference>
<dbReference type="Proteomes" id="UP000003379">
    <property type="component" value="Unassembled WGS sequence"/>
</dbReference>
<dbReference type="EMBL" id="AFZG01000052">
    <property type="protein sequence ID" value="EHL17924.1"/>
    <property type="molecule type" value="Genomic_DNA"/>
</dbReference>
<evidence type="ECO:0000313" key="5">
    <source>
        <dbReference type="Proteomes" id="UP000003379"/>
    </source>
</evidence>
<gene>
    <name evidence="4" type="ORF">HMPREF9628_00522</name>
    <name evidence="3" type="ORF">HMPREF9629_01084</name>
</gene>
<evidence type="ECO:0000313" key="4">
    <source>
        <dbReference type="EMBL" id="EHL17924.1"/>
    </source>
</evidence>
<protein>
    <recommendedName>
        <fullName evidence="2">HD-GYP domain-containing protein</fullName>
    </recommendedName>
</protein>
<dbReference type="InterPro" id="IPR037522">
    <property type="entry name" value="HD_GYP_dom"/>
</dbReference>
<dbReference type="EMBL" id="AFZE01000002">
    <property type="protein sequence ID" value="EHL16537.1"/>
    <property type="molecule type" value="Genomic_DNA"/>
</dbReference>
<dbReference type="PATRIC" id="fig|796937.3.peg.276"/>
<feature type="coiled-coil region" evidence="1">
    <location>
        <begin position="83"/>
        <end position="110"/>
    </location>
</feature>
<accession>G9WY33</accession>
<reference evidence="4 5" key="2">
    <citation type="submission" date="2011-08" db="EMBL/GenBank/DDBJ databases">
        <title>The Genome Sequence of Eubacteriaceae bacterium CM5.</title>
        <authorList>
            <consortium name="The Broad Institute Genome Sequencing Platform"/>
            <person name="Earl A."/>
            <person name="Ward D."/>
            <person name="Feldgarden M."/>
            <person name="Gevers D."/>
            <person name="Sizova M."/>
            <person name="Hazen A."/>
            <person name="Epstein S."/>
            <person name="Young S.K."/>
            <person name="Zeng Q."/>
            <person name="Gargeya S."/>
            <person name="Fitzgerald M."/>
            <person name="Haas B."/>
            <person name="Abouelleil A."/>
            <person name="Alvarado L."/>
            <person name="Arachchi H.M."/>
            <person name="Berlin A."/>
            <person name="Brown A."/>
            <person name="Chapman S.B."/>
            <person name="Chen Z."/>
            <person name="Dunbar C."/>
            <person name="Freedman E."/>
            <person name="Gearin G."/>
            <person name="Gellesch M."/>
            <person name="Goldberg J."/>
            <person name="Griggs A."/>
            <person name="Gujja S."/>
            <person name="Heiman D."/>
            <person name="Howarth C."/>
            <person name="Larson L."/>
            <person name="Lui A."/>
            <person name="MacDonald P.J.P."/>
            <person name="Montmayeur A."/>
            <person name="Murphy C."/>
            <person name="Neiman D."/>
            <person name="Pearson M."/>
            <person name="Priest M."/>
            <person name="Roberts A."/>
            <person name="Saif S."/>
            <person name="Shea T."/>
            <person name="Shenoy N."/>
            <person name="Sisk P."/>
            <person name="Stolte C."/>
            <person name="Sykes S."/>
            <person name="Wortman J."/>
            <person name="Nusbaum C."/>
            <person name="Birren B."/>
        </authorList>
    </citation>
    <scope>NUCLEOTIDE SEQUENCE [LARGE SCALE GENOMIC DNA]</scope>
    <source>
        <strain evidence="4 5">CM5</strain>
    </source>
</reference>
<dbReference type="RefSeq" id="WP_009525319.1">
    <property type="nucleotide sequence ID" value="NZ_JBQMYZ010000002.1"/>
</dbReference>
<proteinExistence type="predicted"/>
<dbReference type="Pfam" id="PF13487">
    <property type="entry name" value="HD_5"/>
    <property type="match status" value="1"/>
</dbReference>
<sequence>MSNISVNKLERGMIIDSDIFSKRGSLLLYKGFKIENPDLVSIVLRRNGINSVTIKDDESQISSVVKESDRISQKIQQEVAAFKEEFNKIVEDLEEDIENFAQTKDISKIRELDRGSELAKESESSVLTIFQLVEKIKNDGSDKYSDILQVSLISYSIGKWIDLNDAQLKELSESSMLSSIFALSDVDYENIHEIKGADTVSKAVLQSAIASRERNDGSGPMGLTNEQIPLYARIIAIAEIFYALTTNNEFYERMSVFDALKIMQTEYMTLLDAKILYIFLHKVANKYIGSSVKLSDGTSGVIVFVPENEVVLPFIKTGDGQIINLQSSQYKNNKIIEIL</sequence>